<evidence type="ECO:0000313" key="2">
    <source>
        <dbReference type="EMBL" id="QWU99864.1"/>
    </source>
</evidence>
<evidence type="ECO:0000313" key="3">
    <source>
        <dbReference type="Proteomes" id="UP000683421"/>
    </source>
</evidence>
<accession>A0AAJ4NPW1</accession>
<protein>
    <submittedName>
        <fullName evidence="2">ROK family protein</fullName>
    </submittedName>
</protein>
<comment type="similarity">
    <text evidence="1">Belongs to the ROK (NagC/XylR) family.</text>
</comment>
<organism evidence="2 3">
    <name type="scientific">Francisella salimarina</name>
    <dbReference type="NCBI Taxonomy" id="2599927"/>
    <lineage>
        <taxon>Bacteria</taxon>
        <taxon>Pseudomonadati</taxon>
        <taxon>Pseudomonadota</taxon>
        <taxon>Gammaproteobacteria</taxon>
        <taxon>Thiotrichales</taxon>
        <taxon>Francisellaceae</taxon>
        <taxon>Francisella</taxon>
    </lineage>
</organism>
<gene>
    <name evidence="2" type="ORF">KQR59_03020</name>
</gene>
<reference evidence="2 3" key="1">
    <citation type="submission" date="2021-06" db="EMBL/GenBank/DDBJ databases">
        <title>Ulceroglandular infection and bacteremia caused by Francisella salimarina in an immunocompromised patient, France.</title>
        <authorList>
            <person name="Hennebique A."/>
            <person name="Caspar Y."/>
            <person name="Maurin M."/>
            <person name="Boisset S."/>
            <person name="Pelloux I."/>
            <person name="Gallego-Hernanz M.P."/>
            <person name="Burucoa C."/>
            <person name="Cazenave-Roblot F."/>
            <person name="Plouzeau C."/>
            <person name="Rammaert B."/>
        </authorList>
    </citation>
    <scope>NUCLEOTIDE SEQUENCE [LARGE SCALE GENOMIC DNA]</scope>
    <source>
        <strain evidence="2 3">CHUGA-F75</strain>
    </source>
</reference>
<dbReference type="Pfam" id="PF00480">
    <property type="entry name" value="ROK"/>
    <property type="match status" value="1"/>
</dbReference>
<dbReference type="AlphaFoldDB" id="A0AAJ4NPW1"/>
<sequence>MYIGLDIGGSNISAGIFDEHKNLLKTAKVKSKGKSDSDTILGQIFKVINKLIDDSTRDKIKAIGIGIAGFVDSKNGILNFSANINLNGINIAKEVSQKFDNVPVYIENDVNVGVIGEWKYGVGKGHENIVGIFAGTGIGGGLVINNQFLYGVTGGAGAVGHVTINTEGTYCQSCGSQGCVETYAGKVGMENRILNLHKKGIKSLLIDLVLENNGKLKGSHLKKALAAKDPVAEDIVNLAMTNLGIAVANYINLLNPSIVLFGGGVMEAIGSEYLDAIYYSCSKYAFKTMLDACELKIATLGDNSGVYGAMDIAVNRLEGNW</sequence>
<dbReference type="Proteomes" id="UP000683421">
    <property type="component" value="Chromosome"/>
</dbReference>
<proteinExistence type="inferred from homology"/>
<dbReference type="PANTHER" id="PTHR18964:SF149">
    <property type="entry name" value="BIFUNCTIONAL UDP-N-ACETYLGLUCOSAMINE 2-EPIMERASE_N-ACETYLMANNOSAMINE KINASE"/>
    <property type="match status" value="1"/>
</dbReference>
<dbReference type="InterPro" id="IPR000600">
    <property type="entry name" value="ROK"/>
</dbReference>
<name>A0AAJ4NPW1_9GAMM</name>
<dbReference type="KEGG" id="fsr:KQR59_03020"/>
<dbReference type="CDD" id="cd23763">
    <property type="entry name" value="ASKHA_ATPase_ROK"/>
    <property type="match status" value="1"/>
</dbReference>
<dbReference type="EMBL" id="CP076680">
    <property type="protein sequence ID" value="QWU99864.1"/>
    <property type="molecule type" value="Genomic_DNA"/>
</dbReference>
<keyword evidence="3" id="KW-1185">Reference proteome</keyword>
<dbReference type="PANTHER" id="PTHR18964">
    <property type="entry name" value="ROK (REPRESSOR, ORF, KINASE) FAMILY"/>
    <property type="match status" value="1"/>
</dbReference>
<evidence type="ECO:0000256" key="1">
    <source>
        <dbReference type="ARBA" id="ARBA00006479"/>
    </source>
</evidence>
<dbReference type="RefSeq" id="WP_216692504.1">
    <property type="nucleotide sequence ID" value="NZ_CP076680.1"/>
</dbReference>